<gene>
    <name evidence="11" type="ORF">Cflav_PD4495</name>
</gene>
<dbReference type="GO" id="GO:0071555">
    <property type="term" value="P:cell wall organization"/>
    <property type="evidence" value="ECO:0007669"/>
    <property type="project" value="UniProtKB-UniRule"/>
</dbReference>
<dbReference type="GO" id="GO:0071972">
    <property type="term" value="F:peptidoglycan L,D-transpeptidase activity"/>
    <property type="evidence" value="ECO:0007669"/>
    <property type="project" value="TreeGrafter"/>
</dbReference>
<evidence type="ECO:0000256" key="2">
    <source>
        <dbReference type="ARBA" id="ARBA00005992"/>
    </source>
</evidence>
<evidence type="ECO:0000256" key="6">
    <source>
        <dbReference type="ARBA" id="ARBA00022960"/>
    </source>
</evidence>
<dbReference type="UniPathway" id="UPA00219"/>
<comment type="pathway">
    <text evidence="1 9">Cell wall biogenesis; peptidoglycan biosynthesis.</text>
</comment>
<dbReference type="OrthoDB" id="9787225at2"/>
<dbReference type="Gene3D" id="2.40.440.10">
    <property type="entry name" value="L,D-transpeptidase catalytic domain-like"/>
    <property type="match status" value="1"/>
</dbReference>
<dbReference type="InterPro" id="IPR038063">
    <property type="entry name" value="Transpep_catalytic_dom"/>
</dbReference>
<dbReference type="RefSeq" id="WP_007413989.1">
    <property type="nucleotide sequence ID" value="NZ_ABOX02000007.1"/>
</dbReference>
<reference evidence="11 12" key="1">
    <citation type="journal article" date="2011" name="J. Bacteriol.">
        <title>Genome sequence of 'Pedosphaera parvula' Ellin514, an aerobic Verrucomicrobial isolate from pasture soil.</title>
        <authorList>
            <person name="Kant R."/>
            <person name="van Passel M.W."/>
            <person name="Sangwan P."/>
            <person name="Palva A."/>
            <person name="Lucas S."/>
            <person name="Copeland A."/>
            <person name="Lapidus A."/>
            <person name="Glavina Del Rio T."/>
            <person name="Dalin E."/>
            <person name="Tice H."/>
            <person name="Bruce D."/>
            <person name="Goodwin L."/>
            <person name="Pitluck S."/>
            <person name="Chertkov O."/>
            <person name="Larimer F.W."/>
            <person name="Land M.L."/>
            <person name="Hauser L."/>
            <person name="Brettin T.S."/>
            <person name="Detter J.C."/>
            <person name="Han S."/>
            <person name="de Vos W.M."/>
            <person name="Janssen P.H."/>
            <person name="Smidt H."/>
        </authorList>
    </citation>
    <scope>NUCLEOTIDE SEQUENCE [LARGE SCALE GENOMIC DNA]</scope>
    <source>
        <strain evidence="11 12">Ellin514</strain>
    </source>
</reference>
<dbReference type="PROSITE" id="PS52029">
    <property type="entry name" value="LD_TPASE"/>
    <property type="match status" value="1"/>
</dbReference>
<dbReference type="PANTHER" id="PTHR30582:SF24">
    <property type="entry name" value="L,D-TRANSPEPTIDASE ERFK_SRFK-RELATED"/>
    <property type="match status" value="1"/>
</dbReference>
<evidence type="ECO:0000313" key="11">
    <source>
        <dbReference type="EMBL" id="EEF61832.1"/>
    </source>
</evidence>
<dbReference type="Pfam" id="PF03734">
    <property type="entry name" value="YkuD"/>
    <property type="match status" value="1"/>
</dbReference>
<sequence>MISSARLPGGVSLACRKQGIVPTRYLFTVEITTQSARLFERNPAACPESSFPAYGLTKEYRCSTSRFGIGSVAGSNCTPLGLHRIAEKIGGGWPVGTVFKSRQVIGFTWQGLPLASITHRIMWLEGLEPGLNRGGNVDTHDRYVYIHGTGDEPSLGRPASHGCIHLAANDLMPLYDFLPSGTLVWIQR</sequence>
<dbReference type="EMBL" id="ABOX02000007">
    <property type="protein sequence ID" value="EEF61832.1"/>
    <property type="molecule type" value="Genomic_DNA"/>
</dbReference>
<dbReference type="InterPro" id="IPR005490">
    <property type="entry name" value="LD_TPept_cat_dom"/>
</dbReference>
<dbReference type="CDD" id="cd16913">
    <property type="entry name" value="YkuD_like"/>
    <property type="match status" value="1"/>
</dbReference>
<evidence type="ECO:0000256" key="1">
    <source>
        <dbReference type="ARBA" id="ARBA00004752"/>
    </source>
</evidence>
<keyword evidence="5" id="KW-0378">Hydrolase</keyword>
<keyword evidence="8 9" id="KW-0961">Cell wall biogenesis/degradation</keyword>
<feature type="active site" description="Proton donor/acceptor" evidence="9">
    <location>
        <position position="147"/>
    </location>
</feature>
<dbReference type="PANTHER" id="PTHR30582">
    <property type="entry name" value="L,D-TRANSPEPTIDASE"/>
    <property type="match status" value="1"/>
</dbReference>
<dbReference type="AlphaFoldDB" id="B9XDU1"/>
<comment type="caution">
    <text evidence="11">The sequence shown here is derived from an EMBL/GenBank/DDBJ whole genome shotgun (WGS) entry which is preliminary data.</text>
</comment>
<evidence type="ECO:0000256" key="8">
    <source>
        <dbReference type="ARBA" id="ARBA00023316"/>
    </source>
</evidence>
<dbReference type="SUPFAM" id="SSF141523">
    <property type="entry name" value="L,D-transpeptidase catalytic domain-like"/>
    <property type="match status" value="1"/>
</dbReference>
<dbReference type="STRING" id="320771.Cflav_PD4495"/>
<feature type="domain" description="L,D-TPase catalytic" evidence="10">
    <location>
        <begin position="25"/>
        <end position="187"/>
    </location>
</feature>
<organism evidence="11 12">
    <name type="scientific">Pedosphaera parvula (strain Ellin514)</name>
    <dbReference type="NCBI Taxonomy" id="320771"/>
    <lineage>
        <taxon>Bacteria</taxon>
        <taxon>Pseudomonadati</taxon>
        <taxon>Verrucomicrobiota</taxon>
        <taxon>Pedosphaerae</taxon>
        <taxon>Pedosphaerales</taxon>
        <taxon>Pedosphaeraceae</taxon>
        <taxon>Pedosphaera</taxon>
    </lineage>
</organism>
<dbReference type="GO" id="GO:0016757">
    <property type="term" value="F:glycosyltransferase activity"/>
    <property type="evidence" value="ECO:0007669"/>
    <property type="project" value="UniProtKB-KW"/>
</dbReference>
<evidence type="ECO:0000259" key="10">
    <source>
        <dbReference type="PROSITE" id="PS52029"/>
    </source>
</evidence>
<dbReference type="GO" id="GO:0008360">
    <property type="term" value="P:regulation of cell shape"/>
    <property type="evidence" value="ECO:0007669"/>
    <property type="project" value="UniProtKB-UniRule"/>
</dbReference>
<evidence type="ECO:0000256" key="3">
    <source>
        <dbReference type="ARBA" id="ARBA00022676"/>
    </source>
</evidence>
<evidence type="ECO:0000256" key="5">
    <source>
        <dbReference type="ARBA" id="ARBA00022801"/>
    </source>
</evidence>
<accession>B9XDU1</accession>
<comment type="similarity">
    <text evidence="2">Belongs to the YkuD family.</text>
</comment>
<evidence type="ECO:0000256" key="7">
    <source>
        <dbReference type="ARBA" id="ARBA00022984"/>
    </source>
</evidence>
<evidence type="ECO:0000256" key="4">
    <source>
        <dbReference type="ARBA" id="ARBA00022679"/>
    </source>
</evidence>
<dbReference type="GO" id="GO:0005576">
    <property type="term" value="C:extracellular region"/>
    <property type="evidence" value="ECO:0007669"/>
    <property type="project" value="TreeGrafter"/>
</dbReference>
<dbReference type="Proteomes" id="UP000003688">
    <property type="component" value="Unassembled WGS sequence"/>
</dbReference>
<keyword evidence="6 9" id="KW-0133">Cell shape</keyword>
<dbReference type="GO" id="GO:0018104">
    <property type="term" value="P:peptidoglycan-protein cross-linking"/>
    <property type="evidence" value="ECO:0007669"/>
    <property type="project" value="TreeGrafter"/>
</dbReference>
<keyword evidence="4" id="KW-0808">Transferase</keyword>
<feature type="active site" description="Nucleophile" evidence="9">
    <location>
        <position position="163"/>
    </location>
</feature>
<evidence type="ECO:0000313" key="12">
    <source>
        <dbReference type="Proteomes" id="UP000003688"/>
    </source>
</evidence>
<evidence type="ECO:0000256" key="9">
    <source>
        <dbReference type="PROSITE-ProRule" id="PRU01373"/>
    </source>
</evidence>
<keyword evidence="3" id="KW-0328">Glycosyltransferase</keyword>
<dbReference type="InterPro" id="IPR050979">
    <property type="entry name" value="LD-transpeptidase"/>
</dbReference>
<protein>
    <submittedName>
        <fullName evidence="11">ErfK/YbiS/YcfS/YnhG family protein</fullName>
    </submittedName>
</protein>
<name>B9XDU1_PEDPL</name>
<keyword evidence="12" id="KW-1185">Reference proteome</keyword>
<proteinExistence type="inferred from homology"/>
<keyword evidence="7 9" id="KW-0573">Peptidoglycan synthesis</keyword>